<evidence type="ECO:0000313" key="16">
    <source>
        <dbReference type="Proteomes" id="UP001158576"/>
    </source>
</evidence>
<evidence type="ECO:0000256" key="2">
    <source>
        <dbReference type="ARBA" id="ARBA00012432"/>
    </source>
</evidence>
<dbReference type="SUPFAM" id="SSF56112">
    <property type="entry name" value="Protein kinase-like (PK-like)"/>
    <property type="match status" value="1"/>
</dbReference>
<dbReference type="InterPro" id="IPR011009">
    <property type="entry name" value="Kinase-like_dom_sf"/>
</dbReference>
<organism evidence="15 16">
    <name type="scientific">Oikopleura dioica</name>
    <name type="common">Tunicate</name>
    <dbReference type="NCBI Taxonomy" id="34765"/>
    <lineage>
        <taxon>Eukaryota</taxon>
        <taxon>Metazoa</taxon>
        <taxon>Chordata</taxon>
        <taxon>Tunicata</taxon>
        <taxon>Appendicularia</taxon>
        <taxon>Copelata</taxon>
        <taxon>Oikopleuridae</taxon>
        <taxon>Oikopleura</taxon>
    </lineage>
</organism>
<dbReference type="InterPro" id="IPR000719">
    <property type="entry name" value="Prot_kinase_dom"/>
</dbReference>
<dbReference type="PANTHER" id="PTHR24347">
    <property type="entry name" value="SERINE/THREONINE-PROTEIN KINASE"/>
    <property type="match status" value="1"/>
</dbReference>
<proteinExistence type="inferred from homology"/>
<dbReference type="InterPro" id="IPR017441">
    <property type="entry name" value="Protein_kinase_ATP_BS"/>
</dbReference>
<dbReference type="EMBL" id="OU015567">
    <property type="protein sequence ID" value="CAG5114073.1"/>
    <property type="molecule type" value="Genomic_DNA"/>
</dbReference>
<dbReference type="Proteomes" id="UP001158576">
    <property type="component" value="Chromosome 2"/>
</dbReference>
<evidence type="ECO:0000259" key="14">
    <source>
        <dbReference type="PROSITE" id="PS50011"/>
    </source>
</evidence>
<dbReference type="PROSITE" id="PS50011">
    <property type="entry name" value="PROTEIN_KINASE_DOM"/>
    <property type="match status" value="1"/>
</dbReference>
<dbReference type="PROSITE" id="PS00107">
    <property type="entry name" value="PROTEIN_KINASE_ATP"/>
    <property type="match status" value="1"/>
</dbReference>
<evidence type="ECO:0000256" key="9">
    <source>
        <dbReference type="ARBA" id="ARBA00022860"/>
    </source>
</evidence>
<dbReference type="InterPro" id="IPR008271">
    <property type="entry name" value="Ser/Thr_kinase_AS"/>
</dbReference>
<comment type="subunit">
    <text evidence="11">Hexadecamer of 4 heterotetramers, each composed of alpha, beta, gamma, and delta subunits. Alpha (PHKA1 or PHKA2) and beta (PHKB) are regulatory subunits, gamma (PHKG1 or PHKG2) is the catalytic subunit, and delta is calmodulin.</text>
</comment>
<dbReference type="EC" id="2.7.11.19" evidence="2"/>
<evidence type="ECO:0000256" key="11">
    <source>
        <dbReference type="ARBA" id="ARBA00025890"/>
    </source>
</evidence>
<feature type="binding site" evidence="12">
    <location>
        <position position="47"/>
    </location>
    <ligand>
        <name>ATP</name>
        <dbReference type="ChEBI" id="CHEBI:30616"/>
    </ligand>
</feature>
<evidence type="ECO:0000256" key="3">
    <source>
        <dbReference type="ARBA" id="ARBA00022527"/>
    </source>
</evidence>
<protein>
    <recommendedName>
        <fullName evidence="2">phosphorylase kinase</fullName>
        <ecNumber evidence="2">2.7.11.19</ecNumber>
    </recommendedName>
</protein>
<keyword evidence="3 13" id="KW-0723">Serine/threonine-protein kinase</keyword>
<dbReference type="InterPro" id="IPR002291">
    <property type="entry name" value="Phosph_kin_gamma"/>
</dbReference>
<feature type="domain" description="Protein kinase" evidence="14">
    <location>
        <begin position="18"/>
        <end position="278"/>
    </location>
</feature>
<keyword evidence="9" id="KW-0112">Calmodulin-binding</keyword>
<name>A0ABN7TEM3_OIKDI</name>
<keyword evidence="16" id="KW-1185">Reference proteome</keyword>
<accession>A0ABN7TEM3</accession>
<dbReference type="PRINTS" id="PR01049">
    <property type="entry name" value="PHOSPHBKNASE"/>
</dbReference>
<keyword evidence="4" id="KW-0321">Glycogen metabolism</keyword>
<evidence type="ECO:0000256" key="12">
    <source>
        <dbReference type="PROSITE-ProRule" id="PRU10141"/>
    </source>
</evidence>
<evidence type="ECO:0000256" key="1">
    <source>
        <dbReference type="ARBA" id="ARBA00001674"/>
    </source>
</evidence>
<dbReference type="Gene3D" id="3.30.200.20">
    <property type="entry name" value="Phosphorylase Kinase, domain 1"/>
    <property type="match status" value="1"/>
</dbReference>
<keyword evidence="10" id="KW-0119">Carbohydrate metabolism</keyword>
<evidence type="ECO:0000256" key="6">
    <source>
        <dbReference type="ARBA" id="ARBA00022741"/>
    </source>
</evidence>
<comment type="catalytic activity">
    <reaction evidence="1">
        <text>2 ATP + phosphorylase b = 2 ADP + phosphorylase a.</text>
        <dbReference type="EC" id="2.7.11.19"/>
    </reaction>
</comment>
<comment type="similarity">
    <text evidence="13">Belongs to the protein kinase superfamily.</text>
</comment>
<evidence type="ECO:0000256" key="10">
    <source>
        <dbReference type="ARBA" id="ARBA00023277"/>
    </source>
</evidence>
<dbReference type="SMART" id="SM00220">
    <property type="entry name" value="S_TKc"/>
    <property type="match status" value="1"/>
</dbReference>
<gene>
    <name evidence="15" type="ORF">OKIOD_LOCUS16916</name>
</gene>
<dbReference type="Gene3D" id="1.10.510.10">
    <property type="entry name" value="Transferase(Phosphotransferase) domain 1"/>
    <property type="match status" value="1"/>
</dbReference>
<keyword evidence="6 12" id="KW-0547">Nucleotide-binding</keyword>
<reference evidence="15 16" key="1">
    <citation type="submission" date="2021-04" db="EMBL/GenBank/DDBJ databases">
        <authorList>
            <person name="Bliznina A."/>
        </authorList>
    </citation>
    <scope>NUCLEOTIDE SEQUENCE [LARGE SCALE GENOMIC DNA]</scope>
</reference>
<evidence type="ECO:0000256" key="4">
    <source>
        <dbReference type="ARBA" id="ARBA00022600"/>
    </source>
</evidence>
<evidence type="ECO:0000256" key="7">
    <source>
        <dbReference type="ARBA" id="ARBA00022777"/>
    </source>
</evidence>
<sequence>MSNWEDLRREAEFFYKEYEALEVLGRGLSSVVRRCRHRENGQEYAVKIIDLLQEESPNTAEIQNEIALLKEFAGVDYVIHLFDVYQTETYVFMVFELMKCELFEYLNKVQRMQEKTVKSVMKQLLLAVNELHSKDIIHRDIKLENVLIDDNLDVKLTDFGFALRISPAEHLRTLCGTPAYMAPEMLQCACDKRSPGYSFEADVWSCGVLLATLLSGSSPFYHRRELIMLRLIMAAKYSVEGPEWDHVQAPAKDLVKKMLVKEPIERISIEKALAHPWFDEVIEEEPAVEDEAAAARRKMLLGKFKTAVLVIMATNYLQKLPMSIENMKKNPYATRKVQQDMDSIAFKIYGHWVKRNTGQDRAALYQQNCHSSKKPR</sequence>
<evidence type="ECO:0000313" key="15">
    <source>
        <dbReference type="EMBL" id="CAG5114073.1"/>
    </source>
</evidence>
<dbReference type="PROSITE" id="PS00108">
    <property type="entry name" value="PROTEIN_KINASE_ST"/>
    <property type="match status" value="1"/>
</dbReference>
<keyword evidence="8 12" id="KW-0067">ATP-binding</keyword>
<evidence type="ECO:0000256" key="8">
    <source>
        <dbReference type="ARBA" id="ARBA00022840"/>
    </source>
</evidence>
<keyword evidence="7" id="KW-0418">Kinase</keyword>
<evidence type="ECO:0000256" key="5">
    <source>
        <dbReference type="ARBA" id="ARBA00022679"/>
    </source>
</evidence>
<evidence type="ECO:0000256" key="13">
    <source>
        <dbReference type="RuleBase" id="RU000304"/>
    </source>
</evidence>
<keyword evidence="5" id="KW-0808">Transferase</keyword>
<dbReference type="Pfam" id="PF00069">
    <property type="entry name" value="Pkinase"/>
    <property type="match status" value="1"/>
</dbReference>